<gene>
    <name evidence="2" type="ORF">HUN41_00077</name>
</gene>
<protein>
    <submittedName>
        <fullName evidence="2">Uncharacterized protein</fullName>
    </submittedName>
</protein>
<keyword evidence="3" id="KW-1185">Reference proteome</keyword>
<organism evidence="2 3">
    <name type="scientific">Streptomyces phage Coruscant</name>
    <dbReference type="NCBI Taxonomy" id="2739834"/>
    <lineage>
        <taxon>Viruses</taxon>
        <taxon>Duplodnaviria</taxon>
        <taxon>Heunggongvirae</taxon>
        <taxon>Uroviricota</taxon>
        <taxon>Caudoviricetes</taxon>
        <taxon>Stanwilliamsviridae</taxon>
        <taxon>Boydwoodruffvirinae</taxon>
        <taxon>Coruscantvirus</taxon>
        <taxon>Coruscantvirus coruscant</taxon>
    </lineage>
</organism>
<evidence type="ECO:0000256" key="1">
    <source>
        <dbReference type="SAM" id="MobiDB-lite"/>
    </source>
</evidence>
<feature type="compositionally biased region" description="Basic and acidic residues" evidence="1">
    <location>
        <begin position="98"/>
        <end position="110"/>
    </location>
</feature>
<reference evidence="2 3" key="1">
    <citation type="submission" date="2020-07" db="EMBL/GenBank/DDBJ databases">
        <title>Streptomyces phage Genome sequencing and assembly.</title>
        <authorList>
            <person name="Sharma V."/>
            <person name="Hardy A."/>
            <person name="Frunzke J."/>
        </authorList>
    </citation>
    <scope>NUCLEOTIDE SEQUENCE [LARGE SCALE GENOMIC DNA]</scope>
</reference>
<evidence type="ECO:0000313" key="3">
    <source>
        <dbReference type="Proteomes" id="UP000515922"/>
    </source>
</evidence>
<accession>A0A7G4AW16</accession>
<name>A0A7G4AW16_9CAUD</name>
<feature type="region of interest" description="Disordered" evidence="1">
    <location>
        <begin position="98"/>
        <end position="119"/>
    </location>
</feature>
<evidence type="ECO:0000313" key="2">
    <source>
        <dbReference type="EMBL" id="QMP84206.1"/>
    </source>
</evidence>
<dbReference type="EMBL" id="MT711976">
    <property type="protein sequence ID" value="QMP84206.1"/>
    <property type="molecule type" value="Genomic_DNA"/>
</dbReference>
<sequence length="119" mass="13806">MAKPTRQQAHTLIGIYKKEYEAKYGQKPIINSYTLVFGFLDAIGDLGFDDAKKALLYYFTCDNHGHPVQNYLNKYVDLHKMRIEVEKDRLKRAAMMKETAERVKRMEERNLGNNSGTSD</sequence>
<proteinExistence type="predicted"/>
<dbReference type="Proteomes" id="UP000515922">
    <property type="component" value="Segment"/>
</dbReference>